<sequence>MNHMESEIYDDISSSDTVKQIAGLSKLNFYWINQGKDPSLFYSSIIKVLHDTDSKTARIQCYNALRSMKAVSSTDFSIVIPLIVKDLGSDDVEVVIAILKVLPNVNEIFTELLLVGNTDFGHLVKHNNQSVRKTALDTLVSLLFYKKSVLNNYKSFVQTGWDLIVERLLEEPVASVYTVSFQSVSNLYSEISRSVSHSDECDSNNLYRRQQLTRIADGITVRLVDHFDLIFERAQQIDQLKRHVVVNTLTYLADAISRSTVQPYWPSGGDTFKLTPLRLGGQNPQQKTTPQTIVPFLVDYYISLLDSTSDSLVFSCGKAILDLLLTQKNQHHELWINPVVTAFIGLLKREGITMNPLPILLALMSVFPMLPDDLLLQTLLKVLPSIKSISDSNQRLSYLIKTFELIIDRHVTSNGKSTLFTPLMQDPALLCVFQDDTSSFREEIVISMVASHHNILSKYLYQDQEQSSGSDSFSSTSSSGSSTSGKPNSSLLYFLHQAALNITEICLRCLMWSDERISALEYCLRFVDWLCRVTLNSDSPQVTKLVGLLRSEILEQVHMIPSDYICLQSVFLLCTHLLKSPANKVYEQSDASLIIGVIRRRFLFLDNQPKYTQFNGSIREMLMGVSQYAKTSPAQLHSLSGLWLGAIESLYLLGLNIPSSETSVLRTLDDILSTYPHNKSVFNRARFVKRLLFSSSSTPNNGKYSTIRSLGNLQQNPIDFHYCIPLEILETSNGLRSTLDIFAYECKKAITGLAGQHYGSSIRDKPSRETLLVSGVSDPVWVEISHTTHPTLHTVTVYLTVTNVIQFTIKNLTVIVGLQGHLDMPYTQTQCKYQIPKLLPDKPYQIDIPIQVTGLDQNQVSVTLIYNQPCGVGELEQQTIQVKRPKAPSSGINPNANAGSTSTGSSTNPSQSPPISSTISTSPTSTTSPISSNNANSINNQLNSASRTTSATSALAYANNASNTVIIATPIPNDVLIGPGANIPNGISHIPPGIIFAVPFETHLSDYPLDWNQFLIPFKYNNHQFLQQWPRFEAVYQQDIVFEGYVTPQLIAECFDLYPFHQVEAGYFGNSNFQFAYSSSTWFNDQFCFIVSGMEKPTENNQFINPTYFSSGTNSSGGSSGNLGSSTSTTPSLNASSHQQYKVIHSRFEFRSSSSSVLAVFQNILDQWIYKIPRATDNFIVRKLLPGEESLYTITKIHEPTTTNQSLTPDLKSNSIQEELQLLLYWKEKKSLSDSSKKLYTQLALDQDFY</sequence>
<dbReference type="Proteomes" id="UP000076078">
    <property type="component" value="Unassembled WGS sequence"/>
</dbReference>
<proteinExistence type="predicted"/>
<accession>A0A151Z8U7</accession>
<dbReference type="SUPFAM" id="SSF48371">
    <property type="entry name" value="ARM repeat"/>
    <property type="match status" value="1"/>
</dbReference>
<gene>
    <name evidence="2" type="ORF">DLAC_08983</name>
</gene>
<dbReference type="OMA" id="WEIVCTG"/>
<feature type="region of interest" description="Disordered" evidence="1">
    <location>
        <begin position="1115"/>
        <end position="1134"/>
    </location>
</feature>
<dbReference type="InterPro" id="IPR016024">
    <property type="entry name" value="ARM-type_fold"/>
</dbReference>
<comment type="caution">
    <text evidence="2">The sequence shown here is derived from an EMBL/GenBank/DDBJ whole genome shotgun (WGS) entry which is preliminary data.</text>
</comment>
<dbReference type="InterPro" id="IPR037501">
    <property type="entry name" value="TPLATE"/>
</dbReference>
<reference evidence="2 3" key="1">
    <citation type="submission" date="2015-12" db="EMBL/GenBank/DDBJ databases">
        <title>Dictyostelia acquired genes for synthesis and detection of signals that induce cell-type specialization by lateral gene transfer from prokaryotes.</title>
        <authorList>
            <person name="Gloeckner G."/>
            <person name="Schaap P."/>
        </authorList>
    </citation>
    <scope>NUCLEOTIDE SEQUENCE [LARGE SCALE GENOMIC DNA]</scope>
    <source>
        <strain evidence="2 3">TK</strain>
    </source>
</reference>
<dbReference type="PANTHER" id="PTHR36029:SF1">
    <property type="entry name" value="PROTEIN TPLATE"/>
    <property type="match status" value="1"/>
</dbReference>
<protein>
    <submittedName>
        <fullName evidence="2">Armadillo-like helical domain-containing protein</fullName>
    </submittedName>
</protein>
<name>A0A151Z8U7_TIELA</name>
<dbReference type="OrthoDB" id="2018252at2759"/>
<dbReference type="InParanoid" id="A0A151Z8U7"/>
<feature type="compositionally biased region" description="Low complexity" evidence="1">
    <location>
        <begin position="895"/>
        <end position="941"/>
    </location>
</feature>
<dbReference type="PANTHER" id="PTHR36029">
    <property type="entry name" value="TSET COMPLEX MEMBER TSTA"/>
    <property type="match status" value="1"/>
</dbReference>
<dbReference type="GO" id="GO:0006897">
    <property type="term" value="P:endocytosis"/>
    <property type="evidence" value="ECO:0007669"/>
    <property type="project" value="InterPro"/>
</dbReference>
<keyword evidence="3" id="KW-1185">Reference proteome</keyword>
<evidence type="ECO:0000313" key="2">
    <source>
        <dbReference type="EMBL" id="KYQ90367.1"/>
    </source>
</evidence>
<dbReference type="Gene3D" id="1.25.10.10">
    <property type="entry name" value="Leucine-rich Repeat Variant"/>
    <property type="match status" value="1"/>
</dbReference>
<organism evidence="2 3">
    <name type="scientific">Tieghemostelium lacteum</name>
    <name type="common">Slime mold</name>
    <name type="synonym">Dictyostelium lacteum</name>
    <dbReference type="NCBI Taxonomy" id="361077"/>
    <lineage>
        <taxon>Eukaryota</taxon>
        <taxon>Amoebozoa</taxon>
        <taxon>Evosea</taxon>
        <taxon>Eumycetozoa</taxon>
        <taxon>Dictyostelia</taxon>
        <taxon>Dictyosteliales</taxon>
        <taxon>Raperosteliaceae</taxon>
        <taxon>Tieghemostelium</taxon>
    </lineage>
</organism>
<evidence type="ECO:0000313" key="3">
    <source>
        <dbReference type="Proteomes" id="UP000076078"/>
    </source>
</evidence>
<dbReference type="InterPro" id="IPR011989">
    <property type="entry name" value="ARM-like"/>
</dbReference>
<evidence type="ECO:0000256" key="1">
    <source>
        <dbReference type="SAM" id="MobiDB-lite"/>
    </source>
</evidence>
<feature type="region of interest" description="Disordered" evidence="1">
    <location>
        <begin position="879"/>
        <end position="941"/>
    </location>
</feature>
<dbReference type="AlphaFoldDB" id="A0A151Z8U7"/>
<dbReference type="EMBL" id="LODT01000037">
    <property type="protein sequence ID" value="KYQ90367.1"/>
    <property type="molecule type" value="Genomic_DNA"/>
</dbReference>